<reference evidence="3 4" key="1">
    <citation type="journal article" date="2014" name="Genome Biol.">
        <title>Transcriptome and methylome profiling reveals relics of genome dominance in the mesopolyploid Brassica oleracea.</title>
        <authorList>
            <person name="Parkin I.A."/>
            <person name="Koh C."/>
            <person name="Tang H."/>
            <person name="Robinson S.J."/>
            <person name="Kagale S."/>
            <person name="Clarke W.E."/>
            <person name="Town C.D."/>
            <person name="Nixon J."/>
            <person name="Krishnakumar V."/>
            <person name="Bidwell S.L."/>
            <person name="Denoeud F."/>
            <person name="Belcram H."/>
            <person name="Links M.G."/>
            <person name="Just J."/>
            <person name="Clarke C."/>
            <person name="Bender T."/>
            <person name="Huebert T."/>
            <person name="Mason A.S."/>
            <person name="Pires J.C."/>
            <person name="Barker G."/>
            <person name="Moore J."/>
            <person name="Walley P.G."/>
            <person name="Manoli S."/>
            <person name="Batley J."/>
            <person name="Edwards D."/>
            <person name="Nelson M.N."/>
            <person name="Wang X."/>
            <person name="Paterson A.H."/>
            <person name="King G."/>
            <person name="Bancroft I."/>
            <person name="Chalhoub B."/>
            <person name="Sharpe A.G."/>
        </authorList>
    </citation>
    <scope>NUCLEOTIDE SEQUENCE</scope>
    <source>
        <strain evidence="3 4">cv. TO1000</strain>
    </source>
</reference>
<keyword evidence="4" id="KW-1185">Reference proteome</keyword>
<dbReference type="AlphaFoldDB" id="A0A0D3CAB1"/>
<dbReference type="HOGENOM" id="CLU_867008_0_0_1"/>
<evidence type="ECO:0000259" key="2">
    <source>
        <dbReference type="Pfam" id="PF03732"/>
    </source>
</evidence>
<accession>A0A0D3CAB1</accession>
<sequence>MITVLSGRLKRKMNLDKKEEPTNVFAGLELEVTKTVLSVIIKRVDRSYEVMIAFAVSGYASTEGRQCKPFNPPLGETLIHTLVLTHQSFINTRREDPRKRYVPGEIMAPKKLDTDPALEQLQQEGKQMSTTLMEQRQEWDRVKSLELAVGALQRSFDSTLFFLKPMRQQRRGETATDGDDERKDAPDRRKNLEGGVRRKKGRLRWWSPNPATRANRSSNKRWRVVLRFLCSTARTQKSWVVRLEQYFELEDFTEEQKPKAVRMCFESEALMWYRWERGRNPFTSWDQMRLRVLEQFSETIDTSAGERLLTLRQTGTVREYI</sequence>
<dbReference type="InterPro" id="IPR037239">
    <property type="entry name" value="OSBP_sf"/>
</dbReference>
<dbReference type="InterPro" id="IPR005162">
    <property type="entry name" value="Retrotrans_gag_dom"/>
</dbReference>
<feature type="domain" description="Retrotransposon gag" evidence="2">
    <location>
        <begin position="261"/>
        <end position="321"/>
    </location>
</feature>
<dbReference type="Pfam" id="PF03732">
    <property type="entry name" value="Retrotrans_gag"/>
    <property type="match status" value="1"/>
</dbReference>
<organism evidence="3 4">
    <name type="scientific">Brassica oleracea var. oleracea</name>
    <dbReference type="NCBI Taxonomy" id="109376"/>
    <lineage>
        <taxon>Eukaryota</taxon>
        <taxon>Viridiplantae</taxon>
        <taxon>Streptophyta</taxon>
        <taxon>Embryophyta</taxon>
        <taxon>Tracheophyta</taxon>
        <taxon>Spermatophyta</taxon>
        <taxon>Magnoliopsida</taxon>
        <taxon>eudicotyledons</taxon>
        <taxon>Gunneridae</taxon>
        <taxon>Pentapetalae</taxon>
        <taxon>rosids</taxon>
        <taxon>malvids</taxon>
        <taxon>Brassicales</taxon>
        <taxon>Brassicaceae</taxon>
        <taxon>Brassiceae</taxon>
        <taxon>Brassica</taxon>
    </lineage>
</organism>
<dbReference type="EnsemblPlants" id="Bo5g020250.1">
    <property type="protein sequence ID" value="Bo5g020250.1"/>
    <property type="gene ID" value="Bo5g020250"/>
</dbReference>
<evidence type="ECO:0000256" key="1">
    <source>
        <dbReference type="SAM" id="MobiDB-lite"/>
    </source>
</evidence>
<proteinExistence type="predicted"/>
<reference evidence="3" key="2">
    <citation type="submission" date="2015-03" db="UniProtKB">
        <authorList>
            <consortium name="EnsemblPlants"/>
        </authorList>
    </citation>
    <scope>IDENTIFICATION</scope>
</reference>
<protein>
    <recommendedName>
        <fullName evidence="2">Retrotransposon gag domain-containing protein</fullName>
    </recommendedName>
</protein>
<name>A0A0D3CAB1_BRAOL</name>
<feature type="compositionally biased region" description="Basic and acidic residues" evidence="1">
    <location>
        <begin position="170"/>
        <end position="194"/>
    </location>
</feature>
<feature type="region of interest" description="Disordered" evidence="1">
    <location>
        <begin position="167"/>
        <end position="194"/>
    </location>
</feature>
<evidence type="ECO:0000313" key="3">
    <source>
        <dbReference type="EnsemblPlants" id="Bo5g020250.1"/>
    </source>
</evidence>
<evidence type="ECO:0000313" key="4">
    <source>
        <dbReference type="Proteomes" id="UP000032141"/>
    </source>
</evidence>
<dbReference type="Proteomes" id="UP000032141">
    <property type="component" value="Chromosome C5"/>
</dbReference>
<dbReference type="Gramene" id="Bo5g020250.1">
    <property type="protein sequence ID" value="Bo5g020250.1"/>
    <property type="gene ID" value="Bo5g020250"/>
</dbReference>
<dbReference type="SUPFAM" id="SSF144000">
    <property type="entry name" value="Oxysterol-binding protein-like"/>
    <property type="match status" value="1"/>
</dbReference>